<dbReference type="PANTHER" id="PTHR43390">
    <property type="entry name" value="SIGNAL PEPTIDASE I"/>
    <property type="match status" value="1"/>
</dbReference>
<protein>
    <recommendedName>
        <fullName evidence="4 6">Signal peptidase I</fullName>
        <ecNumber evidence="4 6">3.4.21.89</ecNumber>
    </recommendedName>
</protein>
<dbReference type="PROSITE" id="PS00761">
    <property type="entry name" value="SPASE_I_3"/>
    <property type="match status" value="1"/>
</dbReference>
<keyword evidence="9" id="KW-1185">Reference proteome</keyword>
<dbReference type="InterPro" id="IPR036286">
    <property type="entry name" value="LexA/Signal_pep-like_sf"/>
</dbReference>
<keyword evidence="6" id="KW-0812">Transmembrane</keyword>
<dbReference type="PANTHER" id="PTHR43390:SF1">
    <property type="entry name" value="CHLOROPLAST PROCESSING PEPTIDASE"/>
    <property type="match status" value="1"/>
</dbReference>
<evidence type="ECO:0000256" key="3">
    <source>
        <dbReference type="ARBA" id="ARBA00009370"/>
    </source>
</evidence>
<dbReference type="InterPro" id="IPR000223">
    <property type="entry name" value="Pept_S26A_signal_pept_1"/>
</dbReference>
<dbReference type="EMBL" id="JBHSUA010000007">
    <property type="protein sequence ID" value="MFC6395832.1"/>
    <property type="molecule type" value="Genomic_DNA"/>
</dbReference>
<feature type="transmembrane region" description="Helical" evidence="6">
    <location>
        <begin position="32"/>
        <end position="55"/>
    </location>
</feature>
<dbReference type="CDD" id="cd06530">
    <property type="entry name" value="S26_SPase_I"/>
    <property type="match status" value="1"/>
</dbReference>
<dbReference type="Gene3D" id="2.10.109.10">
    <property type="entry name" value="Umud Fragment, subunit A"/>
    <property type="match status" value="1"/>
</dbReference>
<dbReference type="Proteomes" id="UP001596266">
    <property type="component" value="Unassembled WGS sequence"/>
</dbReference>
<name>A0ABW1X149_9ACTN</name>
<keyword evidence="6" id="KW-0645">Protease</keyword>
<comment type="caution">
    <text evidence="8">The sequence shown here is derived from an EMBL/GenBank/DDBJ whole genome shotgun (WGS) entry which is preliminary data.</text>
</comment>
<evidence type="ECO:0000256" key="5">
    <source>
        <dbReference type="ARBA" id="ARBA00022801"/>
    </source>
</evidence>
<evidence type="ECO:0000256" key="4">
    <source>
        <dbReference type="ARBA" id="ARBA00013208"/>
    </source>
</evidence>
<evidence type="ECO:0000259" key="7">
    <source>
        <dbReference type="Pfam" id="PF10502"/>
    </source>
</evidence>
<sequence length="265" mass="28702">MTDESTKRIDADVHPTRARTAGRRVRSVLGELLVVVIGALIISSLLRAFVGQMFIIPSGSMQNTLQIDDRVVVSKISTYHRGDIVVFEDPANWLQEEPVTPSAGRRVMELIGVLPSSSTSHLVKRVIGLPGDHITCCDDQGRMSVNGKALDETAYLYVSPEGTQSRPSDFDFDVVVPAGRIFVMGDHRDMSGDSRCHLQDITNDGQVEGMGAFVPQSKVVGPVVAIAAPFDRWTRFSVPDTFADVPDPSAAAPEQPTVSVTNPNC</sequence>
<feature type="domain" description="Peptidase S26" evidence="7">
    <location>
        <begin position="31"/>
        <end position="226"/>
    </location>
</feature>
<reference evidence="9" key="1">
    <citation type="journal article" date="2019" name="Int. J. Syst. Evol. Microbiol.">
        <title>The Global Catalogue of Microorganisms (GCM) 10K type strain sequencing project: providing services to taxonomists for standard genome sequencing and annotation.</title>
        <authorList>
            <consortium name="The Broad Institute Genomics Platform"/>
            <consortium name="The Broad Institute Genome Sequencing Center for Infectious Disease"/>
            <person name="Wu L."/>
            <person name="Ma J."/>
        </authorList>
    </citation>
    <scope>NUCLEOTIDE SEQUENCE [LARGE SCALE GENOMIC DNA]</scope>
    <source>
        <strain evidence="9">CGMCC 1.15277</strain>
    </source>
</reference>
<gene>
    <name evidence="8" type="primary">lepB</name>
    <name evidence="8" type="ORF">ACFP57_02310</name>
</gene>
<dbReference type="InterPro" id="IPR019533">
    <property type="entry name" value="Peptidase_S26"/>
</dbReference>
<evidence type="ECO:0000256" key="6">
    <source>
        <dbReference type="RuleBase" id="RU362042"/>
    </source>
</evidence>
<dbReference type="NCBIfam" id="TIGR02227">
    <property type="entry name" value="sigpep_I_bact"/>
    <property type="match status" value="1"/>
</dbReference>
<organism evidence="8 9">
    <name type="scientific">Luteococcus sanguinis</name>
    <dbReference type="NCBI Taxonomy" id="174038"/>
    <lineage>
        <taxon>Bacteria</taxon>
        <taxon>Bacillati</taxon>
        <taxon>Actinomycetota</taxon>
        <taxon>Actinomycetes</taxon>
        <taxon>Propionibacteriales</taxon>
        <taxon>Propionibacteriaceae</taxon>
        <taxon>Luteococcus</taxon>
    </lineage>
</organism>
<dbReference type="SUPFAM" id="SSF51306">
    <property type="entry name" value="LexA/Signal peptidase"/>
    <property type="match status" value="1"/>
</dbReference>
<dbReference type="GO" id="GO:0009003">
    <property type="term" value="F:signal peptidase activity"/>
    <property type="evidence" value="ECO:0007669"/>
    <property type="project" value="UniProtKB-EC"/>
</dbReference>
<dbReference type="RefSeq" id="WP_343884533.1">
    <property type="nucleotide sequence ID" value="NZ_BAAAKI010000002.1"/>
</dbReference>
<comment type="subcellular location">
    <subcellularLocation>
        <location evidence="2">Cell membrane</location>
        <topology evidence="2">Single-pass type II membrane protein</topology>
    </subcellularLocation>
    <subcellularLocation>
        <location evidence="6">Membrane</location>
        <topology evidence="6">Single-pass type II membrane protein</topology>
    </subcellularLocation>
</comment>
<dbReference type="PRINTS" id="PR00727">
    <property type="entry name" value="LEADERPTASE"/>
</dbReference>
<keyword evidence="6" id="KW-0472">Membrane</keyword>
<evidence type="ECO:0000313" key="8">
    <source>
        <dbReference type="EMBL" id="MFC6395832.1"/>
    </source>
</evidence>
<accession>A0ABW1X149</accession>
<proteinExistence type="inferred from homology"/>
<dbReference type="EC" id="3.4.21.89" evidence="4 6"/>
<dbReference type="Pfam" id="PF10502">
    <property type="entry name" value="Peptidase_S26"/>
    <property type="match status" value="1"/>
</dbReference>
<keyword evidence="5 6" id="KW-0378">Hydrolase</keyword>
<evidence type="ECO:0000256" key="2">
    <source>
        <dbReference type="ARBA" id="ARBA00004401"/>
    </source>
</evidence>
<comment type="catalytic activity">
    <reaction evidence="1 6">
        <text>Cleavage of hydrophobic, N-terminal signal or leader sequences from secreted and periplasmic proteins.</text>
        <dbReference type="EC" id="3.4.21.89"/>
    </reaction>
</comment>
<evidence type="ECO:0000313" key="9">
    <source>
        <dbReference type="Proteomes" id="UP001596266"/>
    </source>
</evidence>
<comment type="similarity">
    <text evidence="3 6">Belongs to the peptidase S26 family.</text>
</comment>
<keyword evidence="6" id="KW-1133">Transmembrane helix</keyword>
<evidence type="ECO:0000256" key="1">
    <source>
        <dbReference type="ARBA" id="ARBA00000677"/>
    </source>
</evidence>
<dbReference type="InterPro" id="IPR019758">
    <property type="entry name" value="Pept_S26A_signal_pept_1_CS"/>
</dbReference>